<keyword evidence="2" id="KW-1185">Reference proteome</keyword>
<name>A0A8T0IJ51_CERPU</name>
<accession>A0A8T0IJ51</accession>
<gene>
    <name evidence="1" type="ORF">KC19_3G163300</name>
</gene>
<reference evidence="1" key="1">
    <citation type="submission" date="2020-06" db="EMBL/GenBank/DDBJ databases">
        <title>WGS assembly of Ceratodon purpureus strain R40.</title>
        <authorList>
            <person name="Carey S.B."/>
            <person name="Jenkins J."/>
            <person name="Shu S."/>
            <person name="Lovell J.T."/>
            <person name="Sreedasyam A."/>
            <person name="Maumus F."/>
            <person name="Tiley G.P."/>
            <person name="Fernandez-Pozo N."/>
            <person name="Barry K."/>
            <person name="Chen C."/>
            <person name="Wang M."/>
            <person name="Lipzen A."/>
            <person name="Daum C."/>
            <person name="Saski C.A."/>
            <person name="Payton A.C."/>
            <person name="Mcbreen J.C."/>
            <person name="Conrad R.E."/>
            <person name="Kollar L.M."/>
            <person name="Olsson S."/>
            <person name="Huttunen S."/>
            <person name="Landis J.B."/>
            <person name="Wickett N.J."/>
            <person name="Johnson M.G."/>
            <person name="Rensing S.A."/>
            <person name="Grimwood J."/>
            <person name="Schmutz J."/>
            <person name="Mcdaniel S.F."/>
        </authorList>
    </citation>
    <scope>NUCLEOTIDE SEQUENCE</scope>
    <source>
        <strain evidence="1">R40</strain>
    </source>
</reference>
<sequence>MRFGVSASAPAASTSNLCASSTLAGAERSKLERSFTEPTPVACITISRVSGTASLGSFCNPAMTAAAMAMLTHTASYH</sequence>
<evidence type="ECO:0000313" key="1">
    <source>
        <dbReference type="EMBL" id="KAG0583790.1"/>
    </source>
</evidence>
<evidence type="ECO:0000313" key="2">
    <source>
        <dbReference type="Proteomes" id="UP000822688"/>
    </source>
</evidence>
<dbReference type="AlphaFoldDB" id="A0A8T0IJ51"/>
<organism evidence="1 2">
    <name type="scientific">Ceratodon purpureus</name>
    <name type="common">Fire moss</name>
    <name type="synonym">Dicranum purpureum</name>
    <dbReference type="NCBI Taxonomy" id="3225"/>
    <lineage>
        <taxon>Eukaryota</taxon>
        <taxon>Viridiplantae</taxon>
        <taxon>Streptophyta</taxon>
        <taxon>Embryophyta</taxon>
        <taxon>Bryophyta</taxon>
        <taxon>Bryophytina</taxon>
        <taxon>Bryopsida</taxon>
        <taxon>Dicranidae</taxon>
        <taxon>Pseudoditrichales</taxon>
        <taxon>Ditrichaceae</taxon>
        <taxon>Ceratodon</taxon>
    </lineage>
</organism>
<comment type="caution">
    <text evidence="1">The sequence shown here is derived from an EMBL/GenBank/DDBJ whole genome shotgun (WGS) entry which is preliminary data.</text>
</comment>
<proteinExistence type="predicted"/>
<dbReference type="EMBL" id="CM026423">
    <property type="protein sequence ID" value="KAG0583790.1"/>
    <property type="molecule type" value="Genomic_DNA"/>
</dbReference>
<dbReference type="Proteomes" id="UP000822688">
    <property type="component" value="Chromosome 3"/>
</dbReference>
<protein>
    <submittedName>
        <fullName evidence="1">Uncharacterized protein</fullName>
    </submittedName>
</protein>